<dbReference type="PROSITE" id="PS51462">
    <property type="entry name" value="NUDIX"/>
    <property type="match status" value="1"/>
</dbReference>
<proteinExistence type="inferred from homology"/>
<dbReference type="PRINTS" id="PR00502">
    <property type="entry name" value="NUDIXFAMILY"/>
</dbReference>
<dbReference type="EMBL" id="QYZD01000010">
    <property type="protein sequence ID" value="RJG23641.1"/>
    <property type="molecule type" value="Genomic_DNA"/>
</dbReference>
<dbReference type="InterPro" id="IPR015797">
    <property type="entry name" value="NUDIX_hydrolase-like_dom_sf"/>
</dbReference>
<evidence type="ECO:0000313" key="5">
    <source>
        <dbReference type="EMBL" id="RJG23641.1"/>
    </source>
</evidence>
<gene>
    <name evidence="5" type="ORF">DQX05_13290</name>
</gene>
<comment type="cofactor">
    <cofactor evidence="1">
        <name>Mg(2+)</name>
        <dbReference type="ChEBI" id="CHEBI:18420"/>
    </cofactor>
</comment>
<dbReference type="AlphaFoldDB" id="A0A3A3GK53"/>
<dbReference type="Gene3D" id="3.90.79.10">
    <property type="entry name" value="Nucleoside Triphosphate Pyrophosphohydrolase"/>
    <property type="match status" value="1"/>
</dbReference>
<feature type="domain" description="Nudix hydrolase" evidence="4">
    <location>
        <begin position="5"/>
        <end position="147"/>
    </location>
</feature>
<dbReference type="Proteomes" id="UP000266177">
    <property type="component" value="Unassembled WGS sequence"/>
</dbReference>
<evidence type="ECO:0000259" key="4">
    <source>
        <dbReference type="PROSITE" id="PS51462"/>
    </source>
</evidence>
<dbReference type="InterPro" id="IPR020084">
    <property type="entry name" value="NUDIX_hydrolase_CS"/>
</dbReference>
<comment type="similarity">
    <text evidence="3">Belongs to the Nudix hydrolase family.</text>
</comment>
<dbReference type="RefSeq" id="WP_119794098.1">
    <property type="nucleotide sequence ID" value="NZ_QYZD01000010.1"/>
</dbReference>
<comment type="caution">
    <text evidence="5">The sequence shown here is derived from an EMBL/GenBank/DDBJ whole genome shotgun (WGS) entry which is preliminary data.</text>
</comment>
<dbReference type="InterPro" id="IPR000086">
    <property type="entry name" value="NUDIX_hydrolase_dom"/>
</dbReference>
<dbReference type="InterPro" id="IPR020476">
    <property type="entry name" value="Nudix_hydrolase"/>
</dbReference>
<accession>A0A3A3GK53</accession>
<name>A0A3A3GK53_PANTH</name>
<protein>
    <submittedName>
        <fullName evidence="5">NUDIX domain-containing protein</fullName>
    </submittedName>
</protein>
<evidence type="ECO:0000256" key="1">
    <source>
        <dbReference type="ARBA" id="ARBA00001946"/>
    </source>
</evidence>
<reference evidence="5 6" key="1">
    <citation type="submission" date="2018-09" db="EMBL/GenBank/DDBJ databases">
        <title>Paenibacillus SK2017-BO5.</title>
        <authorList>
            <person name="Piskunova J.V."/>
            <person name="Dubiley S.A."/>
            <person name="Severinov K.V."/>
        </authorList>
    </citation>
    <scope>NUCLEOTIDE SEQUENCE [LARGE SCALE GENOMIC DNA]</scope>
    <source>
        <strain evidence="5 6">BO5</strain>
    </source>
</reference>
<dbReference type="PROSITE" id="PS00893">
    <property type="entry name" value="NUDIX_BOX"/>
    <property type="match status" value="1"/>
</dbReference>
<dbReference type="OrthoDB" id="9787476at2"/>
<organism evidence="5 6">
    <name type="scientific">Paenibacillus thiaminolyticus</name>
    <name type="common">Bacillus thiaminolyticus</name>
    <dbReference type="NCBI Taxonomy" id="49283"/>
    <lineage>
        <taxon>Bacteria</taxon>
        <taxon>Bacillati</taxon>
        <taxon>Bacillota</taxon>
        <taxon>Bacilli</taxon>
        <taxon>Bacillales</taxon>
        <taxon>Paenibacillaceae</taxon>
        <taxon>Paenibacillus</taxon>
    </lineage>
</organism>
<evidence type="ECO:0000313" key="6">
    <source>
        <dbReference type="Proteomes" id="UP000266177"/>
    </source>
</evidence>
<sequence length="155" mass="17547">MAKSKIIVTAGAIIRDRAGRVLLQKRSDYGNWGLPGGGMEPGEAIEDTMIREVNEETGLVVERYELYSIYSGERMHYTYPDGNEVVFVMFLFNAAVNLEGKLEEDGKTLRFRDEAGESAALEFKRLEQIDTAQISTVQRPVFEDLLLKKNVLLRK</sequence>
<dbReference type="PANTHER" id="PTHR43046:SF2">
    <property type="entry name" value="8-OXO-DGTP DIPHOSPHATASE-RELATED"/>
    <property type="match status" value="1"/>
</dbReference>
<evidence type="ECO:0000256" key="3">
    <source>
        <dbReference type="RuleBase" id="RU003476"/>
    </source>
</evidence>
<dbReference type="PANTHER" id="PTHR43046">
    <property type="entry name" value="GDP-MANNOSE MANNOSYL HYDROLASE"/>
    <property type="match status" value="1"/>
</dbReference>
<evidence type="ECO:0000256" key="2">
    <source>
        <dbReference type="ARBA" id="ARBA00022801"/>
    </source>
</evidence>
<dbReference type="Pfam" id="PF00293">
    <property type="entry name" value="NUDIX"/>
    <property type="match status" value="1"/>
</dbReference>
<dbReference type="GO" id="GO:0016787">
    <property type="term" value="F:hydrolase activity"/>
    <property type="evidence" value="ECO:0007669"/>
    <property type="project" value="UniProtKB-KW"/>
</dbReference>
<dbReference type="SUPFAM" id="SSF55811">
    <property type="entry name" value="Nudix"/>
    <property type="match status" value="1"/>
</dbReference>
<keyword evidence="2 3" id="KW-0378">Hydrolase</keyword>